<organism evidence="5 6">
    <name type="scientific">Microbacterium kyungheense</name>
    <dbReference type="NCBI Taxonomy" id="1263636"/>
    <lineage>
        <taxon>Bacteria</taxon>
        <taxon>Bacillati</taxon>
        <taxon>Actinomycetota</taxon>
        <taxon>Actinomycetes</taxon>
        <taxon>Micrococcales</taxon>
        <taxon>Microbacteriaceae</taxon>
        <taxon>Microbacterium</taxon>
    </lineage>
</organism>
<dbReference type="PANTHER" id="PTHR43866">
    <property type="entry name" value="MALONATE-SEMIALDEHYDE DEHYDROGENASE"/>
    <property type="match status" value="1"/>
</dbReference>
<evidence type="ECO:0000256" key="1">
    <source>
        <dbReference type="ARBA" id="ARBA00013048"/>
    </source>
</evidence>
<dbReference type="SUPFAM" id="SSF53720">
    <property type="entry name" value="ALDH-like"/>
    <property type="match status" value="1"/>
</dbReference>
<dbReference type="InterPro" id="IPR016162">
    <property type="entry name" value="Ald_DH_N"/>
</dbReference>
<name>A0A543FJB1_9MICO</name>
<dbReference type="PROSITE" id="PS00070">
    <property type="entry name" value="ALDEHYDE_DEHYDR_CYS"/>
    <property type="match status" value="1"/>
</dbReference>
<dbReference type="GO" id="GO:0006210">
    <property type="term" value="P:thymine catabolic process"/>
    <property type="evidence" value="ECO:0007669"/>
    <property type="project" value="TreeGrafter"/>
</dbReference>
<evidence type="ECO:0000256" key="2">
    <source>
        <dbReference type="ARBA" id="ARBA00023002"/>
    </source>
</evidence>
<dbReference type="CDD" id="cd07085">
    <property type="entry name" value="ALDH_F6_MMSDH"/>
    <property type="match status" value="1"/>
</dbReference>
<evidence type="ECO:0000313" key="5">
    <source>
        <dbReference type="EMBL" id="TQM33950.1"/>
    </source>
</evidence>
<dbReference type="PANTHER" id="PTHR43866:SF4">
    <property type="entry name" value="MALONATE-SEMIALDEHYDE DEHYDROGENASE"/>
    <property type="match status" value="1"/>
</dbReference>
<dbReference type="FunFam" id="3.40.309.10:FF:000002">
    <property type="entry name" value="Methylmalonate-semialdehyde dehydrogenase (Acylating)"/>
    <property type="match status" value="1"/>
</dbReference>
<gene>
    <name evidence="5" type="ORF">FB391_0237</name>
</gene>
<evidence type="ECO:0000259" key="4">
    <source>
        <dbReference type="Pfam" id="PF00171"/>
    </source>
</evidence>
<dbReference type="EC" id="1.2.1.27" evidence="1"/>
<dbReference type="InterPro" id="IPR016161">
    <property type="entry name" value="Ald_DH/histidinol_DH"/>
</dbReference>
<dbReference type="FunFam" id="3.40.605.10:FF:000003">
    <property type="entry name" value="Methylmalonate-semialdehyde dehydrogenase [acylating]"/>
    <property type="match status" value="1"/>
</dbReference>
<dbReference type="Gene3D" id="3.40.605.10">
    <property type="entry name" value="Aldehyde Dehydrogenase, Chain A, domain 1"/>
    <property type="match status" value="1"/>
</dbReference>
<protein>
    <recommendedName>
        <fullName evidence="1">methylmalonate-semialdehyde dehydrogenase (CoA acylating)</fullName>
        <ecNumber evidence="1">1.2.1.27</ecNumber>
    </recommendedName>
</protein>
<evidence type="ECO:0000256" key="3">
    <source>
        <dbReference type="ARBA" id="ARBA00023027"/>
    </source>
</evidence>
<comment type="caution">
    <text evidence="5">The sequence shown here is derived from an EMBL/GenBank/DDBJ whole genome shotgun (WGS) entry which is preliminary data.</text>
</comment>
<dbReference type="GO" id="GO:0004491">
    <property type="term" value="F:methylmalonate-semialdehyde dehydrogenase (acylating, NAD) activity"/>
    <property type="evidence" value="ECO:0007669"/>
    <property type="project" value="UniProtKB-EC"/>
</dbReference>
<proteinExistence type="predicted"/>
<dbReference type="Pfam" id="PF00171">
    <property type="entry name" value="Aldedh"/>
    <property type="match status" value="1"/>
</dbReference>
<dbReference type="NCBIfam" id="TIGR01722">
    <property type="entry name" value="MMSDH"/>
    <property type="match status" value="1"/>
</dbReference>
<keyword evidence="3" id="KW-0520">NAD</keyword>
<keyword evidence="2" id="KW-0560">Oxidoreductase</keyword>
<dbReference type="InterPro" id="IPR015590">
    <property type="entry name" value="Aldehyde_DH_dom"/>
</dbReference>
<dbReference type="InterPro" id="IPR010061">
    <property type="entry name" value="MeMal-semiAld_DH"/>
</dbReference>
<reference evidence="5 6" key="1">
    <citation type="submission" date="2019-06" db="EMBL/GenBank/DDBJ databases">
        <title>Sequencing the genomes of 1000 actinobacteria strains.</title>
        <authorList>
            <person name="Klenk H.-P."/>
        </authorList>
    </citation>
    <scope>NUCLEOTIDE SEQUENCE [LARGE SCALE GENOMIC DNA]</scope>
    <source>
        <strain evidence="5 6">DSM 105492</strain>
    </source>
</reference>
<accession>A0A543FJB1</accession>
<dbReference type="EMBL" id="VFPE01000001">
    <property type="protein sequence ID" value="TQM33950.1"/>
    <property type="molecule type" value="Genomic_DNA"/>
</dbReference>
<dbReference type="Gene3D" id="3.40.309.10">
    <property type="entry name" value="Aldehyde Dehydrogenase, Chain A, domain 2"/>
    <property type="match status" value="1"/>
</dbReference>
<dbReference type="Proteomes" id="UP000320235">
    <property type="component" value="Unassembled WGS sequence"/>
</dbReference>
<feature type="domain" description="Aldehyde dehydrogenase" evidence="4">
    <location>
        <begin position="32"/>
        <end position="495"/>
    </location>
</feature>
<dbReference type="RefSeq" id="WP_141892482.1">
    <property type="nucleotide sequence ID" value="NZ_BAABLH010000020.1"/>
</dbReference>
<dbReference type="InterPro" id="IPR016160">
    <property type="entry name" value="Ald_DH_CS_CYS"/>
</dbReference>
<dbReference type="GO" id="GO:0006574">
    <property type="term" value="P:L-valine catabolic process"/>
    <property type="evidence" value="ECO:0007669"/>
    <property type="project" value="TreeGrafter"/>
</dbReference>
<sequence>MTTVETTAAPSPETAPVRVIPHWIDGAEHPSTSGRTAPVYNPATGQVTAQVALADQAELDAAIASARAGFETWSGFSIAKRQAVMFAFRELLNARKRELAGIITSEHGKVVSDAMGEILRGQEVVELATGFPHLIKGAYSENVSTGIDVYSTKQPLGVVGIISPFNFPAMVPMWFFPIAIATGNAVVLKPSEKDPSAALWLAALWKEAGLPDGVFTVLQGDKLAVDGLLESPVVQSISFVGSTPIAQYIYETASKHGKRVQALGGAKNHMLVLPDADLDLVADQAVNAGYGAAGERCMAISVVLAVEPVADELIGKIQDRIAKLRIGNGAGVDGVEPDMGPLITGIHRAKVSEYVDIAEQDGAKIVVDGRFQVDGAEDGFFFGPTLIDDIPTTSRAYTEEIFGPVLSVVRVQSYDEGLDLINSGQFGNGTAIFTNDGGAARRFQNEVHVGMIGINVPIPVPVAYHSFGGWKKSLFGDAKAYGVHGFDFFTREKAITSRWLDPASHGGINLGFPQNN</sequence>
<dbReference type="OrthoDB" id="6882680at2"/>
<dbReference type="InterPro" id="IPR016163">
    <property type="entry name" value="Ald_DH_C"/>
</dbReference>
<keyword evidence="6" id="KW-1185">Reference proteome</keyword>
<evidence type="ECO:0000313" key="6">
    <source>
        <dbReference type="Proteomes" id="UP000320235"/>
    </source>
</evidence>
<dbReference type="AlphaFoldDB" id="A0A543FJB1"/>